<dbReference type="SUPFAM" id="SSF47413">
    <property type="entry name" value="lambda repressor-like DNA-binding domains"/>
    <property type="match status" value="1"/>
</dbReference>
<dbReference type="Pfam" id="PF01381">
    <property type="entry name" value="HTH_3"/>
    <property type="match status" value="1"/>
</dbReference>
<dbReference type="RefSeq" id="WP_303302443.1">
    <property type="nucleotide sequence ID" value="NZ_BAABDA010000035.1"/>
</dbReference>
<reference evidence="2" key="1">
    <citation type="submission" date="2023-07" db="EMBL/GenBank/DDBJ databases">
        <title>Two novel species in the genus Flavivirga.</title>
        <authorList>
            <person name="Kwon K."/>
        </authorList>
    </citation>
    <scope>NUCLEOTIDE SEQUENCE</scope>
    <source>
        <strain evidence="2">KACC 14158</strain>
    </source>
</reference>
<feature type="domain" description="HTH cro/C1-type" evidence="1">
    <location>
        <begin position="4"/>
        <end position="39"/>
    </location>
</feature>
<dbReference type="InterPro" id="IPR010982">
    <property type="entry name" value="Lambda_DNA-bd_dom_sf"/>
</dbReference>
<protein>
    <submittedName>
        <fullName evidence="2">Helix-turn-helix domain-containing protein</fullName>
    </submittedName>
</protein>
<dbReference type="Proteomes" id="UP001176806">
    <property type="component" value="Unassembled WGS sequence"/>
</dbReference>
<evidence type="ECO:0000313" key="2">
    <source>
        <dbReference type="EMBL" id="MDO5975262.1"/>
    </source>
</evidence>
<comment type="caution">
    <text evidence="2">The sequence shown here is derived from an EMBL/GenBank/DDBJ whole genome shotgun (WGS) entry which is preliminary data.</text>
</comment>
<dbReference type="SMART" id="SM00530">
    <property type="entry name" value="HTH_XRE"/>
    <property type="match status" value="1"/>
</dbReference>
<dbReference type="InterPro" id="IPR001387">
    <property type="entry name" value="Cro/C1-type_HTH"/>
</dbReference>
<evidence type="ECO:0000313" key="3">
    <source>
        <dbReference type="Proteomes" id="UP001176806"/>
    </source>
</evidence>
<dbReference type="CDD" id="cd00093">
    <property type="entry name" value="HTH_XRE"/>
    <property type="match status" value="1"/>
</dbReference>
<dbReference type="EMBL" id="JAUOEL010000004">
    <property type="protein sequence ID" value="MDO5975262.1"/>
    <property type="molecule type" value="Genomic_DNA"/>
</dbReference>
<dbReference type="Gene3D" id="1.10.260.40">
    <property type="entry name" value="lambda repressor-like DNA-binding domains"/>
    <property type="match status" value="1"/>
</dbReference>
<gene>
    <name evidence="2" type="ORF">Q4Q40_13780</name>
</gene>
<evidence type="ECO:0000259" key="1">
    <source>
        <dbReference type="PROSITE" id="PS50943"/>
    </source>
</evidence>
<organism evidence="2 3">
    <name type="scientific">Flavivirga jejuensis</name>
    <dbReference type="NCBI Taxonomy" id="870487"/>
    <lineage>
        <taxon>Bacteria</taxon>
        <taxon>Pseudomonadati</taxon>
        <taxon>Bacteroidota</taxon>
        <taxon>Flavobacteriia</taxon>
        <taxon>Flavobacteriales</taxon>
        <taxon>Flavobacteriaceae</taxon>
        <taxon>Flavivirga</taxon>
    </lineage>
</organism>
<keyword evidence="3" id="KW-1185">Reference proteome</keyword>
<name>A0ABT8WQ16_9FLAO</name>
<dbReference type="PROSITE" id="PS50943">
    <property type="entry name" value="HTH_CROC1"/>
    <property type="match status" value="1"/>
</dbReference>
<proteinExistence type="predicted"/>
<accession>A0ABT8WQ16</accession>
<sequence length="126" mass="15083">MLDIKKEREKLDMTQKELADLLGVTRKTIVNYEGGSNIPESKEKIFKRLLNNHYAQKKASYNIDNATHRFNEPKKHRKLEQKEIDFITWGFENNFDQLMTHKPFKKEFLYRNSEYSDSLTPKKSKQ</sequence>